<feature type="compositionally biased region" description="Basic and acidic residues" evidence="1">
    <location>
        <begin position="265"/>
        <end position="289"/>
    </location>
</feature>
<dbReference type="Gene3D" id="3.60.21.10">
    <property type="match status" value="1"/>
</dbReference>
<dbReference type="FunCoup" id="A0A1D8PGZ0">
    <property type="interactions" value="73"/>
</dbReference>
<dbReference type="GO" id="GO:0004721">
    <property type="term" value="F:phosphoprotein phosphatase activity"/>
    <property type="evidence" value="ECO:0000318"/>
    <property type="project" value="GO_Central"/>
</dbReference>
<proteinExistence type="predicted"/>
<accession>A0A1D8PGZ0</accession>
<evidence type="ECO:0000256" key="2">
    <source>
        <dbReference type="SAM" id="Phobius"/>
    </source>
</evidence>
<reference evidence="5 6" key="2">
    <citation type="journal article" date="2007" name="Genome Biol.">
        <title>Assembly of the Candida albicans genome into sixteen supercontigs aligned on the eight chromosomes.</title>
        <authorList>
            <person name="van het Hoog M."/>
            <person name="Rast T.J."/>
            <person name="Martchenko M."/>
            <person name="Grindle S."/>
            <person name="Dignard D."/>
            <person name="Hogues H."/>
            <person name="Cuomo C."/>
            <person name="Berriman M."/>
            <person name="Scherer S."/>
            <person name="Magee B.B."/>
            <person name="Whiteway M."/>
            <person name="Chibana H."/>
            <person name="Nantel A."/>
            <person name="Magee P.T."/>
        </authorList>
    </citation>
    <scope>GENOME REANNOTATION</scope>
    <source>
        <strain evidence="6">SC5314 / ATCC MYA-2876</strain>
    </source>
</reference>
<dbReference type="eggNOG" id="KOG1432">
    <property type="taxonomic scope" value="Eukaryota"/>
</dbReference>
<feature type="compositionally biased region" description="Basic and acidic residues" evidence="1">
    <location>
        <begin position="221"/>
        <end position="257"/>
    </location>
</feature>
<evidence type="ECO:0000259" key="3">
    <source>
        <dbReference type="Pfam" id="PF00149"/>
    </source>
</evidence>
<dbReference type="PANTHER" id="PTHR32440:SF0">
    <property type="entry name" value="PHOSPHATASE DCR2-RELATED"/>
    <property type="match status" value="1"/>
</dbReference>
<evidence type="ECO:0000256" key="1">
    <source>
        <dbReference type="SAM" id="MobiDB-lite"/>
    </source>
</evidence>
<keyword evidence="2" id="KW-1133">Transmembrane helix</keyword>
<dbReference type="Proteomes" id="UP000000559">
    <property type="component" value="Chromosome 2"/>
</dbReference>
<feature type="transmembrane region" description="Helical" evidence="2">
    <location>
        <begin position="7"/>
        <end position="28"/>
    </location>
</feature>
<keyword evidence="2" id="KW-0812">Transmembrane</keyword>
<organism evidence="5 6">
    <name type="scientific">Candida albicans (strain SC5314 / ATCC MYA-2876)</name>
    <name type="common">Yeast</name>
    <dbReference type="NCBI Taxonomy" id="237561"/>
    <lineage>
        <taxon>Eukaryota</taxon>
        <taxon>Fungi</taxon>
        <taxon>Dikarya</taxon>
        <taxon>Ascomycota</taxon>
        <taxon>Saccharomycotina</taxon>
        <taxon>Pichiomycetes</taxon>
        <taxon>Debaryomycetaceae</taxon>
        <taxon>Candida/Lodderomyces clade</taxon>
        <taxon>Candida</taxon>
    </lineage>
</organism>
<evidence type="ECO:0000313" key="5">
    <source>
        <dbReference type="EMBL" id="AOW27407.1"/>
    </source>
</evidence>
<sequence>MLLPKRLLRSLIYLIFFLTVSLFLLLLANKHQIIEINKYIPFDIFGTAAPLFFQPPSDSFIVDISFDNCFKFSFNNKRCGLPDINKGLLGDKAQWYRLRKDICLGSSWSKKQYLNYKKIKHDKYEEYLSAGKKNNKNVVDEVIIDIAVADPVNDVKIKGNEKLKLPKHIIQTFHNKQVYDDDTHASFTEQNTNNIVNAAPVDDQIQAELESEGNKDVATAEENRKEEESKKEQDDERKDAAQEDAKEKGKEAEKLKQSSEQNDNDQPKDFEEEIKPESPKDEKKDKREIVTNRNDLNRVLYVPKMEAVLKSGWRYKSNGIWLKYGPHSSKNAVSAIDLLFGYETVDPRPNWNLIKTPIIGVSNPSDLPAYITFRRGPKIDYKKEIGTTLTMNSEDKFKILQIADLHFSTGYGKCLDPQPPSSAKGCKADSRTLEFINKVLDLEKPDMVVLTGDQIFGDASPDSESSAFKALNPFVERKIPFAITVGNHDDEGSLKREEIMGLYADMPYSVAAMGPASIDGFGNYVVTVQGKSSKATALSLYFVDSHAYSKTPKVTPGYDWIKENQLIYLKQEAESIQNSVEKYRKSNKIPLAMAFFHIPLPEFRNLNQPFIGENREGVTAPRYNSGARQVLSEIGVSVASVGHDHCNDYCLQDTQQSSSPGDNKMWLCFGGGAGLGGYGGYNGYIRRMRVYELDTSKGEIKTWKRTEDNPGNIIDEQVLVSNGDVVNW</sequence>
<reference evidence="5 6" key="3">
    <citation type="journal article" date="2013" name="Genome Biol.">
        <title>Assembly of a phased diploid Candida albicans genome facilitates allele-specific measurements and provides a simple model for repeat and indel structure.</title>
        <authorList>
            <person name="Muzzey D."/>
            <person name="Schwartz K."/>
            <person name="Weissman J.S."/>
            <person name="Sherlock G."/>
        </authorList>
    </citation>
    <scope>NUCLEOTIDE SEQUENCE [LARGE SCALE GENOMIC DNA]</scope>
    <source>
        <strain evidence="6">SC5314 / ATCC MYA-2876</strain>
    </source>
</reference>
<dbReference type="InParanoid" id="A0A1D8PGZ0"/>
<dbReference type="InterPro" id="IPR029052">
    <property type="entry name" value="Metallo-depent_PP-like"/>
</dbReference>
<dbReference type="CGD" id="CAL0000201620">
    <property type="gene designation" value="orf19.8463"/>
</dbReference>
<dbReference type="OrthoDB" id="783096at2759"/>
<evidence type="ECO:0000313" key="4">
    <source>
        <dbReference type="CGD" id="CAL0000201620"/>
    </source>
</evidence>
<dbReference type="RefSeq" id="XP_720967.2">
    <property type="nucleotide sequence ID" value="XM_715874.2"/>
</dbReference>
<dbReference type="PANTHER" id="PTHR32440">
    <property type="entry name" value="PHOSPHATASE DCR2-RELATED-RELATED"/>
    <property type="match status" value="1"/>
</dbReference>
<keyword evidence="2" id="KW-0472">Membrane</keyword>
<dbReference type="CDD" id="cd07383">
    <property type="entry name" value="MPP_Dcr2"/>
    <property type="match status" value="1"/>
</dbReference>
<dbReference type="AlphaFoldDB" id="A0A1D8PGZ0"/>
<protein>
    <submittedName>
        <fullName evidence="5">Phosphoprotein phosphatase</fullName>
    </submittedName>
</protein>
<dbReference type="Pfam" id="PF00149">
    <property type="entry name" value="Metallophos"/>
    <property type="match status" value="1"/>
</dbReference>
<dbReference type="KEGG" id="cal:CAALFM_C203780CA"/>
<gene>
    <name evidence="5" type="ordered locus">CAALFM_C203780CA</name>
    <name evidence="4" type="ordered locus">orf19.8463</name>
</gene>
<evidence type="ECO:0000313" key="6">
    <source>
        <dbReference type="Proteomes" id="UP000000559"/>
    </source>
</evidence>
<dbReference type="DNASU" id="3637368"/>
<feature type="region of interest" description="Disordered" evidence="1">
    <location>
        <begin position="209"/>
        <end position="289"/>
    </location>
</feature>
<reference evidence="5 6" key="1">
    <citation type="journal article" date="2004" name="Proc. Natl. Acad. Sci. U.S.A.">
        <title>The diploid genome sequence of Candida albicans.</title>
        <authorList>
            <person name="Jones T."/>
            <person name="Federspiel N.A."/>
            <person name="Chibana H."/>
            <person name="Dungan J."/>
            <person name="Kalman S."/>
            <person name="Magee B.B."/>
            <person name="Newport G."/>
            <person name="Thorstenson Y.R."/>
            <person name="Agabian N."/>
            <person name="Magee P.T."/>
            <person name="Davis R.W."/>
            <person name="Scherer S."/>
        </authorList>
    </citation>
    <scope>NUCLEOTIDE SEQUENCE [LARGE SCALE GENOMIC DNA]</scope>
    <source>
        <strain evidence="6">SC5314 / ATCC MYA-2876</strain>
    </source>
</reference>
<dbReference type="GeneID" id="3637368"/>
<dbReference type="InterPro" id="IPR004843">
    <property type="entry name" value="Calcineurin-like_PHP"/>
</dbReference>
<dbReference type="VEuPathDB" id="FungiDB:C2_03780C_A"/>
<name>A0A1D8PGZ0_CANAL</name>
<dbReference type="EMBL" id="CP017624">
    <property type="protein sequence ID" value="AOW27407.1"/>
    <property type="molecule type" value="Genomic_DNA"/>
</dbReference>
<feature type="domain" description="Calcineurin-like phosphoesterase" evidence="3">
    <location>
        <begin position="397"/>
        <end position="646"/>
    </location>
</feature>
<dbReference type="STRING" id="237561.A0A1D8PGZ0"/>
<dbReference type="SUPFAM" id="SSF56300">
    <property type="entry name" value="Metallo-dependent phosphatases"/>
    <property type="match status" value="1"/>
</dbReference>
<keyword evidence="6" id="KW-1185">Reference proteome</keyword>